<keyword evidence="3" id="KW-1185">Reference proteome</keyword>
<dbReference type="OrthoDB" id="6896482at2"/>
<comment type="caution">
    <text evidence="2">The sequence shown here is derived from an EMBL/GenBank/DDBJ whole genome shotgun (WGS) entry which is preliminary data.</text>
</comment>
<dbReference type="AlphaFoldDB" id="A0A553H2M4"/>
<dbReference type="Gene3D" id="2.40.160.20">
    <property type="match status" value="1"/>
</dbReference>
<dbReference type="Proteomes" id="UP000315235">
    <property type="component" value="Unassembled WGS sequence"/>
</dbReference>
<name>A0A553H2M4_9PSED</name>
<sequence length="201" mass="21700">MNVPLTRLALAAGLSLVALSSQAADPFVGLSIGQSTSNMERSSALERNLDNPKYDDVLKHASTYGLRAGQEDAQGRWYASYESLTGDYHHDLNLRQRNLLGSYDAFLPLTDSTKLFAGATLGLTKLSQNASGYRRDSDIGYAAGVQAGILQKVADNFSVEGGYRYLRSNASVEVKDHDGAKAGSLDLRSTGQAYLGANYYF</sequence>
<dbReference type="InterPro" id="IPR011250">
    <property type="entry name" value="OMP/PagP_B-barrel"/>
</dbReference>
<dbReference type="RefSeq" id="WP_143487394.1">
    <property type="nucleotide sequence ID" value="NZ_VJOY01000003.1"/>
</dbReference>
<protein>
    <submittedName>
        <fullName evidence="2">Outer membrane beta-barrel protein</fullName>
    </submittedName>
</protein>
<organism evidence="2 3">
    <name type="scientific">Pseudomonas mangiferae</name>
    <dbReference type="NCBI Taxonomy" id="2593654"/>
    <lineage>
        <taxon>Bacteria</taxon>
        <taxon>Pseudomonadati</taxon>
        <taxon>Pseudomonadota</taxon>
        <taxon>Gammaproteobacteria</taxon>
        <taxon>Pseudomonadales</taxon>
        <taxon>Pseudomonadaceae</taxon>
        <taxon>Pseudomonas</taxon>
    </lineage>
</organism>
<feature type="chain" id="PRO_5022113592" evidence="1">
    <location>
        <begin position="24"/>
        <end position="201"/>
    </location>
</feature>
<dbReference type="EMBL" id="VJOY01000003">
    <property type="protein sequence ID" value="TRX76002.1"/>
    <property type="molecule type" value="Genomic_DNA"/>
</dbReference>
<accession>A0A553H2M4</accession>
<proteinExistence type="predicted"/>
<feature type="signal peptide" evidence="1">
    <location>
        <begin position="1"/>
        <end position="23"/>
    </location>
</feature>
<gene>
    <name evidence="2" type="ORF">FM069_06105</name>
</gene>
<evidence type="ECO:0000313" key="2">
    <source>
        <dbReference type="EMBL" id="TRX76002.1"/>
    </source>
</evidence>
<evidence type="ECO:0000256" key="1">
    <source>
        <dbReference type="SAM" id="SignalP"/>
    </source>
</evidence>
<keyword evidence="1" id="KW-0732">Signal</keyword>
<dbReference type="SUPFAM" id="SSF56925">
    <property type="entry name" value="OMPA-like"/>
    <property type="match status" value="1"/>
</dbReference>
<reference evidence="2 3" key="1">
    <citation type="submission" date="2019-07" db="EMBL/GenBank/DDBJ databases">
        <title>Pseudomonas mangiferae sp. nov., isolated from bark of mango tree in Thailand.</title>
        <authorList>
            <person name="Srisuk N."/>
            <person name="Anurat P."/>
        </authorList>
    </citation>
    <scope>NUCLEOTIDE SEQUENCE [LARGE SCALE GENOMIC DNA]</scope>
    <source>
        <strain evidence="2 3">DMKU_BBB3-04</strain>
    </source>
</reference>
<evidence type="ECO:0000313" key="3">
    <source>
        <dbReference type="Proteomes" id="UP000315235"/>
    </source>
</evidence>